<keyword evidence="8" id="KW-0411">Iron-sulfur</keyword>
<evidence type="ECO:0000313" key="13">
    <source>
        <dbReference type="Proteomes" id="UP000195913"/>
    </source>
</evidence>
<dbReference type="Pfam" id="PF00175">
    <property type="entry name" value="NAD_binding_1"/>
    <property type="match status" value="1"/>
</dbReference>
<dbReference type="GO" id="GO:0016491">
    <property type="term" value="F:oxidoreductase activity"/>
    <property type="evidence" value="ECO:0007669"/>
    <property type="project" value="UniProtKB-KW"/>
</dbReference>
<proteinExistence type="predicted"/>
<dbReference type="InterPro" id="IPR039261">
    <property type="entry name" value="FNR_nucleotide-bd"/>
</dbReference>
<dbReference type="PROSITE" id="PS51085">
    <property type="entry name" value="2FE2S_FER_2"/>
    <property type="match status" value="1"/>
</dbReference>
<dbReference type="Gene3D" id="3.40.50.80">
    <property type="entry name" value="Nucleotide-binding domain of ferredoxin-NADP reductase (FNR) module"/>
    <property type="match status" value="1"/>
</dbReference>
<keyword evidence="6" id="KW-0560">Oxidoreductase</keyword>
<dbReference type="Proteomes" id="UP000195913">
    <property type="component" value="Unassembled WGS sequence"/>
</dbReference>
<dbReference type="PRINTS" id="PR00371">
    <property type="entry name" value="FPNCR"/>
</dbReference>
<dbReference type="InterPro" id="IPR012675">
    <property type="entry name" value="Beta-grasp_dom_sf"/>
</dbReference>
<dbReference type="Pfam" id="PF00970">
    <property type="entry name" value="FAD_binding_6"/>
    <property type="match status" value="1"/>
</dbReference>
<dbReference type="PROSITE" id="PS00197">
    <property type="entry name" value="2FE2S_FER_1"/>
    <property type="match status" value="1"/>
</dbReference>
<evidence type="ECO:0000256" key="8">
    <source>
        <dbReference type="ARBA" id="ARBA00023014"/>
    </source>
</evidence>
<dbReference type="InterPro" id="IPR001433">
    <property type="entry name" value="OxRdtase_FAD/NAD-bd"/>
</dbReference>
<evidence type="ECO:0000256" key="4">
    <source>
        <dbReference type="ARBA" id="ARBA00022723"/>
    </source>
</evidence>
<keyword evidence="9" id="KW-0812">Transmembrane</keyword>
<dbReference type="InterPro" id="IPR001709">
    <property type="entry name" value="Flavoprot_Pyr_Nucl_cyt_Rdtase"/>
</dbReference>
<dbReference type="InterPro" id="IPR036010">
    <property type="entry name" value="2Fe-2S_ferredoxin-like_sf"/>
</dbReference>
<gene>
    <name evidence="12" type="ORF">FM101_06050</name>
</gene>
<keyword evidence="4" id="KW-0479">Metal-binding</keyword>
<keyword evidence="3" id="KW-0001">2Fe-2S</keyword>
<feature type="transmembrane region" description="Helical" evidence="9">
    <location>
        <begin position="147"/>
        <end position="167"/>
    </location>
</feature>
<dbReference type="Gene3D" id="3.10.20.30">
    <property type="match status" value="1"/>
</dbReference>
<dbReference type="SUPFAM" id="SSF52343">
    <property type="entry name" value="Ferredoxin reductase-like, C-terminal NADP-linked domain"/>
    <property type="match status" value="1"/>
</dbReference>
<dbReference type="InterPro" id="IPR006058">
    <property type="entry name" value="2Fe2S_fd_BS"/>
</dbReference>
<dbReference type="CDD" id="cd06215">
    <property type="entry name" value="FNR_iron_sulfur_binding_1"/>
    <property type="match status" value="1"/>
</dbReference>
<dbReference type="InterPro" id="IPR017938">
    <property type="entry name" value="Riboflavin_synthase-like_b-brl"/>
</dbReference>
<dbReference type="PANTHER" id="PTHR47354">
    <property type="entry name" value="NADH OXIDOREDUCTASE HCR"/>
    <property type="match status" value="1"/>
</dbReference>
<dbReference type="InterPro" id="IPR008333">
    <property type="entry name" value="Cbr1-like_FAD-bd_dom"/>
</dbReference>
<organism evidence="12 13">
    <name type="scientific">Arthrobacter rhombi</name>
    <dbReference type="NCBI Taxonomy" id="71253"/>
    <lineage>
        <taxon>Bacteria</taxon>
        <taxon>Bacillati</taxon>
        <taxon>Actinomycetota</taxon>
        <taxon>Actinomycetes</taxon>
        <taxon>Micrococcales</taxon>
        <taxon>Micrococcaceae</taxon>
        <taxon>Arthrobacter</taxon>
    </lineage>
</organism>
<evidence type="ECO:0000256" key="7">
    <source>
        <dbReference type="ARBA" id="ARBA00023004"/>
    </source>
</evidence>
<dbReference type="SUPFAM" id="SSF54292">
    <property type="entry name" value="2Fe-2S ferredoxin-like"/>
    <property type="match status" value="1"/>
</dbReference>
<evidence type="ECO:0000256" key="3">
    <source>
        <dbReference type="ARBA" id="ARBA00022714"/>
    </source>
</evidence>
<feature type="domain" description="FAD-binding FR-type" evidence="11">
    <location>
        <begin position="23"/>
        <end position="126"/>
    </location>
</feature>
<feature type="domain" description="2Fe-2S ferredoxin-type" evidence="10">
    <location>
        <begin position="303"/>
        <end position="387"/>
    </location>
</feature>
<dbReference type="InterPro" id="IPR017927">
    <property type="entry name" value="FAD-bd_FR_type"/>
</dbReference>
<dbReference type="GO" id="GO:0046872">
    <property type="term" value="F:metal ion binding"/>
    <property type="evidence" value="ECO:0007669"/>
    <property type="project" value="UniProtKB-KW"/>
</dbReference>
<dbReference type="PROSITE" id="PS51384">
    <property type="entry name" value="FAD_FR"/>
    <property type="match status" value="1"/>
</dbReference>
<dbReference type="EMBL" id="FUHW01000023">
    <property type="protein sequence ID" value="SJM59889.1"/>
    <property type="molecule type" value="Genomic_DNA"/>
</dbReference>
<sequence length="387" mass="41147">MTQMAEHTRAVHTPVSPADPAAPDAYVLRCVDVRDETADVKTFVFEPEGEEGFGWVAGQFLTLSQEIDGAGASRCYSISSAPSGSRRLEITVKRIAGGSFSNWLHENLRPGRAISAHGPVGGFTPTELQLTQPFELDYEARAQRQRYLFLAAGSGITPIMAILRTLLVKGNPIDAVLVNSLHGPDDVIFRRDLEAFSVRRGLRVELVSSTLVTADQRRGTKLPAGIGISPGRLDTELLRSLVPDLVDREIFSCGPAGYLDGVRTMLDAAGCATDRRHEESFDIGVHQDAASAGIPSTNKAGAFTVTFARSGRSIDCPAGSFVLDAALADGVPVPSSCGLGMCGTCKSGLLEGAVEMNHAGGIRPREIAEGKILLCCSRPTEDLVIDA</sequence>
<evidence type="ECO:0000256" key="5">
    <source>
        <dbReference type="ARBA" id="ARBA00022827"/>
    </source>
</evidence>
<dbReference type="GO" id="GO:0051537">
    <property type="term" value="F:2 iron, 2 sulfur cluster binding"/>
    <property type="evidence" value="ECO:0007669"/>
    <property type="project" value="UniProtKB-KW"/>
</dbReference>
<protein>
    <submittedName>
        <fullName evidence="12">Flavodoxin reductases (Ferredoxin-NADPH reductases) family 1</fullName>
    </submittedName>
</protein>
<keyword evidence="9" id="KW-0472">Membrane</keyword>
<dbReference type="CDD" id="cd00207">
    <property type="entry name" value="fer2"/>
    <property type="match status" value="1"/>
</dbReference>
<evidence type="ECO:0000259" key="10">
    <source>
        <dbReference type="PROSITE" id="PS51085"/>
    </source>
</evidence>
<dbReference type="Gene3D" id="2.40.30.10">
    <property type="entry name" value="Translation factors"/>
    <property type="match status" value="1"/>
</dbReference>
<keyword evidence="5" id="KW-0274">FAD</keyword>
<evidence type="ECO:0000256" key="9">
    <source>
        <dbReference type="SAM" id="Phobius"/>
    </source>
</evidence>
<dbReference type="InterPro" id="IPR001041">
    <property type="entry name" value="2Fe-2S_ferredoxin-type"/>
</dbReference>
<name>A0A1R4FVD8_9MICC</name>
<reference evidence="12 13" key="1">
    <citation type="submission" date="2017-02" db="EMBL/GenBank/DDBJ databases">
        <authorList>
            <person name="Peterson S.W."/>
        </authorList>
    </citation>
    <scope>NUCLEOTIDE SEQUENCE [LARGE SCALE GENOMIC DNA]</scope>
    <source>
        <strain evidence="12 13">B Ar 00.02</strain>
    </source>
</reference>
<dbReference type="Pfam" id="PF00111">
    <property type="entry name" value="Fer2"/>
    <property type="match status" value="1"/>
</dbReference>
<dbReference type="SUPFAM" id="SSF63380">
    <property type="entry name" value="Riboflavin synthase domain-like"/>
    <property type="match status" value="1"/>
</dbReference>
<keyword evidence="13" id="KW-1185">Reference proteome</keyword>
<keyword evidence="9" id="KW-1133">Transmembrane helix</keyword>
<evidence type="ECO:0000313" key="12">
    <source>
        <dbReference type="EMBL" id="SJM59889.1"/>
    </source>
</evidence>
<evidence type="ECO:0000256" key="1">
    <source>
        <dbReference type="ARBA" id="ARBA00001974"/>
    </source>
</evidence>
<accession>A0A1R4FVD8</accession>
<keyword evidence="2" id="KW-0285">Flavoprotein</keyword>
<comment type="cofactor">
    <cofactor evidence="1">
        <name>FAD</name>
        <dbReference type="ChEBI" id="CHEBI:57692"/>
    </cofactor>
</comment>
<dbReference type="InterPro" id="IPR050415">
    <property type="entry name" value="MRET"/>
</dbReference>
<dbReference type="PANTHER" id="PTHR47354:SF6">
    <property type="entry name" value="NADH OXIDOREDUCTASE HCR"/>
    <property type="match status" value="1"/>
</dbReference>
<dbReference type="AlphaFoldDB" id="A0A1R4FVD8"/>
<keyword evidence="7" id="KW-0408">Iron</keyword>
<evidence type="ECO:0000256" key="2">
    <source>
        <dbReference type="ARBA" id="ARBA00022630"/>
    </source>
</evidence>
<evidence type="ECO:0000256" key="6">
    <source>
        <dbReference type="ARBA" id="ARBA00023002"/>
    </source>
</evidence>
<evidence type="ECO:0000259" key="11">
    <source>
        <dbReference type="PROSITE" id="PS51384"/>
    </source>
</evidence>